<evidence type="ECO:0000313" key="2">
    <source>
        <dbReference type="Proteomes" id="UP000700596"/>
    </source>
</evidence>
<gene>
    <name evidence="1" type="ORF">B0J11DRAFT_286280</name>
</gene>
<evidence type="ECO:0000313" key="1">
    <source>
        <dbReference type="EMBL" id="KAH7126780.1"/>
    </source>
</evidence>
<reference evidence="1" key="1">
    <citation type="journal article" date="2021" name="Nat. Commun.">
        <title>Genetic determinants of endophytism in the Arabidopsis root mycobiome.</title>
        <authorList>
            <person name="Mesny F."/>
            <person name="Miyauchi S."/>
            <person name="Thiergart T."/>
            <person name="Pickel B."/>
            <person name="Atanasova L."/>
            <person name="Karlsson M."/>
            <person name="Huettel B."/>
            <person name="Barry K.W."/>
            <person name="Haridas S."/>
            <person name="Chen C."/>
            <person name="Bauer D."/>
            <person name="Andreopoulos W."/>
            <person name="Pangilinan J."/>
            <person name="LaButti K."/>
            <person name="Riley R."/>
            <person name="Lipzen A."/>
            <person name="Clum A."/>
            <person name="Drula E."/>
            <person name="Henrissat B."/>
            <person name="Kohler A."/>
            <person name="Grigoriev I.V."/>
            <person name="Martin F.M."/>
            <person name="Hacquard S."/>
        </authorList>
    </citation>
    <scope>NUCLEOTIDE SEQUENCE</scope>
    <source>
        <strain evidence="1">MPI-CAGE-CH-0243</strain>
    </source>
</reference>
<dbReference type="AlphaFoldDB" id="A0A9P9DUE3"/>
<organism evidence="1 2">
    <name type="scientific">Dendryphion nanum</name>
    <dbReference type="NCBI Taxonomy" id="256645"/>
    <lineage>
        <taxon>Eukaryota</taxon>
        <taxon>Fungi</taxon>
        <taxon>Dikarya</taxon>
        <taxon>Ascomycota</taxon>
        <taxon>Pezizomycotina</taxon>
        <taxon>Dothideomycetes</taxon>
        <taxon>Pleosporomycetidae</taxon>
        <taxon>Pleosporales</taxon>
        <taxon>Torulaceae</taxon>
        <taxon>Dendryphion</taxon>
    </lineage>
</organism>
<comment type="caution">
    <text evidence="1">The sequence shown here is derived from an EMBL/GenBank/DDBJ whole genome shotgun (WGS) entry which is preliminary data.</text>
</comment>
<keyword evidence="2" id="KW-1185">Reference proteome</keyword>
<accession>A0A9P9DUE3</accession>
<sequence length="178" mass="19955">MGWGQVWYWRPLAGRLWEDTIDSLDIDWFMEPVSSRALSPLSPLSLRAFEEPLGAQRSVFLQRLPASSRALGRCRSRCCCCCCRLLLVVAYVLHAATAILPRPSQEEARVCFAFALAKRTARLASSSWAPQSWRELQKGQLLSAVDRRRRWPCRTMGNDGVGAKLLKVTCVGLACARS</sequence>
<proteinExistence type="predicted"/>
<name>A0A9P9DUE3_9PLEO</name>
<protein>
    <submittedName>
        <fullName evidence="1">Uncharacterized protein</fullName>
    </submittedName>
</protein>
<dbReference type="Proteomes" id="UP000700596">
    <property type="component" value="Unassembled WGS sequence"/>
</dbReference>
<dbReference type="EMBL" id="JAGMWT010000006">
    <property type="protein sequence ID" value="KAH7126780.1"/>
    <property type="molecule type" value="Genomic_DNA"/>
</dbReference>